<sequence length="31" mass="3872">MDQKSYKGYHPRDREDRSDRDRSVSNNLWFL</sequence>
<dbReference type="Proteomes" id="UP001151699">
    <property type="component" value="Chromosome X"/>
</dbReference>
<keyword evidence="3" id="KW-1185">Reference proteome</keyword>
<dbReference type="AlphaFoldDB" id="A0A9Q0S014"/>
<gene>
    <name evidence="2" type="ORF">Bhyg_11254</name>
</gene>
<proteinExistence type="predicted"/>
<reference evidence="2" key="1">
    <citation type="submission" date="2022-07" db="EMBL/GenBank/DDBJ databases">
        <authorList>
            <person name="Trinca V."/>
            <person name="Uliana J.V.C."/>
            <person name="Torres T.T."/>
            <person name="Ward R.J."/>
            <person name="Monesi N."/>
        </authorList>
    </citation>
    <scope>NUCLEOTIDE SEQUENCE</scope>
    <source>
        <strain evidence="2">HSMRA1968</strain>
        <tissue evidence="2">Whole embryos</tissue>
    </source>
</reference>
<protein>
    <submittedName>
        <fullName evidence="2">Uncharacterized protein</fullName>
    </submittedName>
</protein>
<evidence type="ECO:0000313" key="3">
    <source>
        <dbReference type="Proteomes" id="UP001151699"/>
    </source>
</evidence>
<dbReference type="EMBL" id="WJQU01000003">
    <property type="protein sequence ID" value="KAJ6638518.1"/>
    <property type="molecule type" value="Genomic_DNA"/>
</dbReference>
<organism evidence="2 3">
    <name type="scientific">Pseudolycoriella hygida</name>
    <dbReference type="NCBI Taxonomy" id="35572"/>
    <lineage>
        <taxon>Eukaryota</taxon>
        <taxon>Metazoa</taxon>
        <taxon>Ecdysozoa</taxon>
        <taxon>Arthropoda</taxon>
        <taxon>Hexapoda</taxon>
        <taxon>Insecta</taxon>
        <taxon>Pterygota</taxon>
        <taxon>Neoptera</taxon>
        <taxon>Endopterygota</taxon>
        <taxon>Diptera</taxon>
        <taxon>Nematocera</taxon>
        <taxon>Sciaroidea</taxon>
        <taxon>Sciaridae</taxon>
        <taxon>Pseudolycoriella</taxon>
    </lineage>
</organism>
<evidence type="ECO:0000256" key="1">
    <source>
        <dbReference type="SAM" id="MobiDB-lite"/>
    </source>
</evidence>
<comment type="caution">
    <text evidence="2">The sequence shown here is derived from an EMBL/GenBank/DDBJ whole genome shotgun (WGS) entry which is preliminary data.</text>
</comment>
<accession>A0A9Q0S014</accession>
<feature type="compositionally biased region" description="Basic and acidic residues" evidence="1">
    <location>
        <begin position="1"/>
        <end position="23"/>
    </location>
</feature>
<feature type="region of interest" description="Disordered" evidence="1">
    <location>
        <begin position="1"/>
        <end position="31"/>
    </location>
</feature>
<name>A0A9Q0S014_9DIPT</name>
<evidence type="ECO:0000313" key="2">
    <source>
        <dbReference type="EMBL" id="KAJ6638518.1"/>
    </source>
</evidence>